<dbReference type="AlphaFoldDB" id="K6W5H2"/>
<sequence>MTGVPASRALSVDGVVGGLLAGAFDARDPGGPRPPGPRATRWSGPGLSPSGQARIPVGRWLRELLYSSEFHRDAQGRPMSTPLRAVPSAGGCQPVTAHVICGAGCDLPPGVYAFQCDTGDFVARYGGRPPVGVQGAGPPVGAEVVFSVLPQRPWGRYVHRYPPLLVADTAFAVCWLGVLAEQAGVSARWLPDASGAAAALGLPGYRRWVERWPGSAPELMTARVVLGGGVDGVRPDPLCASVVPVPDEERRPHLLPGLSEEVLLPSWREPVCVAGDGWLPALAAARLVSRRSADPWGSSGGVDGGGRAGVPSWVGGLVDRVAGVFASSPCRPRVTAAGDPFRAGLSARCSGQRWVEDAPVLVDWTVSGSSDVPAEVLLGRAEVHWVAAMEAAALTVHVHAGRAEGAGSSGSEGRAEGAGPSARASSRVVAGWTSDGSVPPVLALAIWP</sequence>
<dbReference type="OrthoDB" id="3422065at2"/>
<name>K6W5H2_9MICO</name>
<dbReference type="RefSeq" id="WP_006501819.1">
    <property type="nucleotide sequence ID" value="NZ_BAGZ01000004.1"/>
</dbReference>
<feature type="region of interest" description="Disordered" evidence="1">
    <location>
        <begin position="403"/>
        <end position="422"/>
    </location>
</feature>
<organism evidence="2 3">
    <name type="scientific">Austwickia chelonae NBRC 105200</name>
    <dbReference type="NCBI Taxonomy" id="1184607"/>
    <lineage>
        <taxon>Bacteria</taxon>
        <taxon>Bacillati</taxon>
        <taxon>Actinomycetota</taxon>
        <taxon>Actinomycetes</taxon>
        <taxon>Micrococcales</taxon>
        <taxon>Dermatophilaceae</taxon>
        <taxon>Austwickia</taxon>
    </lineage>
</organism>
<dbReference type="EMBL" id="BAGZ01000004">
    <property type="protein sequence ID" value="GAB77067.1"/>
    <property type="molecule type" value="Genomic_DNA"/>
</dbReference>
<dbReference type="Proteomes" id="UP000008495">
    <property type="component" value="Unassembled WGS sequence"/>
</dbReference>
<gene>
    <name evidence="2" type="ORF">AUCHE_04_01080</name>
</gene>
<accession>K6W5H2</accession>
<protein>
    <recommendedName>
        <fullName evidence="4">Nitroreductase domain-containing protein</fullName>
    </recommendedName>
</protein>
<comment type="caution">
    <text evidence="2">The sequence shown here is derived from an EMBL/GenBank/DDBJ whole genome shotgun (WGS) entry which is preliminary data.</text>
</comment>
<dbReference type="GO" id="GO:0016491">
    <property type="term" value="F:oxidoreductase activity"/>
    <property type="evidence" value="ECO:0007669"/>
    <property type="project" value="InterPro"/>
</dbReference>
<dbReference type="STRING" id="100225.SAMN05421595_2206"/>
<evidence type="ECO:0000313" key="2">
    <source>
        <dbReference type="EMBL" id="GAB77067.1"/>
    </source>
</evidence>
<evidence type="ECO:0008006" key="4">
    <source>
        <dbReference type="Google" id="ProtNLM"/>
    </source>
</evidence>
<keyword evidence="3" id="KW-1185">Reference proteome</keyword>
<proteinExistence type="predicted"/>
<dbReference type="InterPro" id="IPR000415">
    <property type="entry name" value="Nitroreductase-like"/>
</dbReference>
<dbReference type="eggNOG" id="ENOG50339NP">
    <property type="taxonomic scope" value="Bacteria"/>
</dbReference>
<evidence type="ECO:0000256" key="1">
    <source>
        <dbReference type="SAM" id="MobiDB-lite"/>
    </source>
</evidence>
<reference evidence="2 3" key="1">
    <citation type="submission" date="2012-08" db="EMBL/GenBank/DDBJ databases">
        <title>Whole genome shotgun sequence of Austwickia chelonae NBRC 105200.</title>
        <authorList>
            <person name="Yoshida I."/>
            <person name="Hosoyama A."/>
            <person name="Tsuchikane K."/>
            <person name="Katsumata H."/>
            <person name="Ando Y."/>
            <person name="Ohji S."/>
            <person name="Hamada M."/>
            <person name="Tamura T."/>
            <person name="Yamazoe A."/>
            <person name="Yamazaki S."/>
            <person name="Fujita N."/>
        </authorList>
    </citation>
    <scope>NUCLEOTIDE SEQUENCE [LARGE SCALE GENOMIC DNA]</scope>
    <source>
        <strain evidence="2 3">NBRC 105200</strain>
    </source>
</reference>
<feature type="region of interest" description="Disordered" evidence="1">
    <location>
        <begin position="23"/>
        <end position="51"/>
    </location>
</feature>
<dbReference type="Gene3D" id="3.40.109.10">
    <property type="entry name" value="NADH Oxidase"/>
    <property type="match status" value="1"/>
</dbReference>
<evidence type="ECO:0000313" key="3">
    <source>
        <dbReference type="Proteomes" id="UP000008495"/>
    </source>
</evidence>